<feature type="compositionally biased region" description="Basic residues" evidence="1">
    <location>
        <begin position="55"/>
        <end position="64"/>
    </location>
</feature>
<organism evidence="2 3">
    <name type="scientific">Batillaria attramentaria</name>
    <dbReference type="NCBI Taxonomy" id="370345"/>
    <lineage>
        <taxon>Eukaryota</taxon>
        <taxon>Metazoa</taxon>
        <taxon>Spiralia</taxon>
        <taxon>Lophotrochozoa</taxon>
        <taxon>Mollusca</taxon>
        <taxon>Gastropoda</taxon>
        <taxon>Caenogastropoda</taxon>
        <taxon>Sorbeoconcha</taxon>
        <taxon>Cerithioidea</taxon>
        <taxon>Batillariidae</taxon>
        <taxon>Batillaria</taxon>
    </lineage>
</organism>
<dbReference type="EMBL" id="JACVVK020000135">
    <property type="protein sequence ID" value="KAK7489729.1"/>
    <property type="molecule type" value="Genomic_DNA"/>
</dbReference>
<evidence type="ECO:0000313" key="3">
    <source>
        <dbReference type="Proteomes" id="UP001519460"/>
    </source>
</evidence>
<reference evidence="2 3" key="1">
    <citation type="journal article" date="2023" name="Sci. Data">
        <title>Genome assembly of the Korean intertidal mud-creeper Batillaria attramentaria.</title>
        <authorList>
            <person name="Patra A.K."/>
            <person name="Ho P.T."/>
            <person name="Jun S."/>
            <person name="Lee S.J."/>
            <person name="Kim Y."/>
            <person name="Won Y.J."/>
        </authorList>
    </citation>
    <scope>NUCLEOTIDE SEQUENCE [LARGE SCALE GENOMIC DNA]</scope>
    <source>
        <strain evidence="2">Wonlab-2016</strain>
    </source>
</reference>
<feature type="region of interest" description="Disordered" evidence="1">
    <location>
        <begin position="53"/>
        <end position="89"/>
    </location>
</feature>
<proteinExistence type="predicted"/>
<comment type="caution">
    <text evidence="2">The sequence shown here is derived from an EMBL/GenBank/DDBJ whole genome shotgun (WGS) entry which is preliminary data.</text>
</comment>
<dbReference type="AlphaFoldDB" id="A0ABD0KS67"/>
<keyword evidence="3" id="KW-1185">Reference proteome</keyword>
<sequence length="100" mass="11649">MGAPYRNCWCGQDIKSMAAENLSSFERAVHARLDTRVYLLGDEGLGRAVYNRHEQGRHHHVHTRHATEYKGNSELLRQAKNRKSRHPILNVVQERQTFLE</sequence>
<dbReference type="Proteomes" id="UP001519460">
    <property type="component" value="Unassembled WGS sequence"/>
</dbReference>
<gene>
    <name evidence="2" type="ORF">BaRGS_00019124</name>
</gene>
<name>A0ABD0KS67_9CAEN</name>
<protein>
    <submittedName>
        <fullName evidence="2">Uncharacterized protein</fullName>
    </submittedName>
</protein>
<evidence type="ECO:0000313" key="2">
    <source>
        <dbReference type="EMBL" id="KAK7489729.1"/>
    </source>
</evidence>
<accession>A0ABD0KS67</accession>
<evidence type="ECO:0000256" key="1">
    <source>
        <dbReference type="SAM" id="MobiDB-lite"/>
    </source>
</evidence>